<feature type="domain" description="HTH cro/C1-type" evidence="1">
    <location>
        <begin position="7"/>
        <end position="37"/>
    </location>
</feature>
<protein>
    <recommendedName>
        <fullName evidence="1">HTH cro/C1-type domain-containing protein</fullName>
    </recommendedName>
</protein>
<sequence length="83" mass="9120">MIISRQVRAARALLGWTQEMLADKALVALTALKRLESANDLPVREDTRHQVVKALEGAGIVFLDSERGEGVMLVRGAPEKSHK</sequence>
<evidence type="ECO:0000313" key="3">
    <source>
        <dbReference type="Proteomes" id="UP000316624"/>
    </source>
</evidence>
<dbReference type="Proteomes" id="UP000316624">
    <property type="component" value="Unassembled WGS sequence"/>
</dbReference>
<dbReference type="AlphaFoldDB" id="A0A562K8M1"/>
<dbReference type="Gene3D" id="1.10.260.40">
    <property type="entry name" value="lambda repressor-like DNA-binding domains"/>
    <property type="match status" value="1"/>
</dbReference>
<dbReference type="EMBL" id="VLKK01000013">
    <property type="protein sequence ID" value="TWH91737.1"/>
    <property type="molecule type" value="Genomic_DNA"/>
</dbReference>
<proteinExistence type="predicted"/>
<dbReference type="GO" id="GO:0003677">
    <property type="term" value="F:DNA binding"/>
    <property type="evidence" value="ECO:0007669"/>
    <property type="project" value="InterPro"/>
</dbReference>
<gene>
    <name evidence="2" type="ORF">IQ35_03076</name>
</gene>
<dbReference type="Pfam" id="PF01381">
    <property type="entry name" value="HTH_3"/>
    <property type="match status" value="1"/>
</dbReference>
<evidence type="ECO:0000313" key="2">
    <source>
        <dbReference type="EMBL" id="TWH91737.1"/>
    </source>
</evidence>
<name>A0A562K8M1_SPHWJ</name>
<dbReference type="InterPro" id="IPR001387">
    <property type="entry name" value="Cro/C1-type_HTH"/>
</dbReference>
<comment type="caution">
    <text evidence="2">The sequence shown here is derived from an EMBL/GenBank/DDBJ whole genome shotgun (WGS) entry which is preliminary data.</text>
</comment>
<keyword evidence="3" id="KW-1185">Reference proteome</keyword>
<evidence type="ECO:0000259" key="1">
    <source>
        <dbReference type="PROSITE" id="PS50943"/>
    </source>
</evidence>
<dbReference type="InterPro" id="IPR010982">
    <property type="entry name" value="Lambda_DNA-bd_dom_sf"/>
</dbReference>
<dbReference type="PROSITE" id="PS50943">
    <property type="entry name" value="HTH_CROC1"/>
    <property type="match status" value="1"/>
</dbReference>
<accession>A0A562K8M1</accession>
<dbReference type="RefSeq" id="WP_145074608.1">
    <property type="nucleotide sequence ID" value="NZ_JACIIY010000014.1"/>
</dbReference>
<dbReference type="SUPFAM" id="SSF47413">
    <property type="entry name" value="lambda repressor-like DNA-binding domains"/>
    <property type="match status" value="1"/>
</dbReference>
<reference evidence="2 3" key="1">
    <citation type="journal article" date="2015" name="Stand. Genomic Sci.">
        <title>Genomic Encyclopedia of Bacterial and Archaeal Type Strains, Phase III: the genomes of soil and plant-associated and newly described type strains.</title>
        <authorList>
            <person name="Whitman W.B."/>
            <person name="Woyke T."/>
            <person name="Klenk H.P."/>
            <person name="Zhou Y."/>
            <person name="Lilburn T.G."/>
            <person name="Beck B.J."/>
            <person name="De Vos P."/>
            <person name="Vandamme P."/>
            <person name="Eisen J.A."/>
            <person name="Garrity G."/>
            <person name="Hugenholtz P."/>
            <person name="Kyrpides N.C."/>
        </authorList>
    </citation>
    <scope>NUCLEOTIDE SEQUENCE [LARGE SCALE GENOMIC DNA]</scope>
    <source>
        <strain evidence="2 3">CGMCC 1.7748</strain>
    </source>
</reference>
<organism evidence="2 3">
    <name type="scientific">Sphingobium wenxiniae (strain DSM 21828 / CGMCC 1.7748 / JZ-1)</name>
    <dbReference type="NCBI Taxonomy" id="595605"/>
    <lineage>
        <taxon>Bacteria</taxon>
        <taxon>Pseudomonadati</taxon>
        <taxon>Pseudomonadota</taxon>
        <taxon>Alphaproteobacteria</taxon>
        <taxon>Sphingomonadales</taxon>
        <taxon>Sphingomonadaceae</taxon>
        <taxon>Sphingobium</taxon>
    </lineage>
</organism>